<name>A0AAP0ML15_9ROSI</name>
<dbReference type="Pfam" id="PF02681">
    <property type="entry name" value="DUF212"/>
    <property type="match status" value="1"/>
</dbReference>
<evidence type="ECO:0000256" key="1">
    <source>
        <dbReference type="SAM" id="Phobius"/>
    </source>
</evidence>
<gene>
    <name evidence="2" type="ORF">WN944_006091</name>
</gene>
<feature type="transmembrane region" description="Helical" evidence="1">
    <location>
        <begin position="53"/>
        <end position="72"/>
    </location>
</feature>
<accession>A0AAP0ML15</accession>
<dbReference type="EMBL" id="JBCGBO010000003">
    <property type="protein sequence ID" value="KAK9214103.1"/>
    <property type="molecule type" value="Genomic_DNA"/>
</dbReference>
<protein>
    <submittedName>
        <fullName evidence="2">Uncharacterized protein</fullName>
    </submittedName>
</protein>
<keyword evidence="1" id="KW-0472">Membrane</keyword>
<dbReference type="Proteomes" id="UP001428341">
    <property type="component" value="Unassembled WGS sequence"/>
</dbReference>
<feature type="transmembrane region" description="Helical" evidence="1">
    <location>
        <begin position="78"/>
        <end position="100"/>
    </location>
</feature>
<reference evidence="2 3" key="1">
    <citation type="submission" date="2024-05" db="EMBL/GenBank/DDBJ databases">
        <title>Haplotype-resolved chromosome-level genome assembly of Huyou (Citrus changshanensis).</title>
        <authorList>
            <person name="Miao C."/>
            <person name="Chen W."/>
            <person name="Wu Y."/>
            <person name="Wang L."/>
            <person name="Zhao S."/>
            <person name="Grierson D."/>
            <person name="Xu C."/>
            <person name="Chen K."/>
        </authorList>
    </citation>
    <scope>NUCLEOTIDE SEQUENCE [LARGE SCALE GENOMIC DNA]</scope>
    <source>
        <strain evidence="2">01-14</strain>
        <tissue evidence="2">Leaf</tissue>
    </source>
</reference>
<keyword evidence="1" id="KW-0812">Transmembrane</keyword>
<dbReference type="InterPro" id="IPR003832">
    <property type="entry name" value="DUF212"/>
</dbReference>
<evidence type="ECO:0000313" key="2">
    <source>
        <dbReference type="EMBL" id="KAK9214103.1"/>
    </source>
</evidence>
<dbReference type="AlphaFoldDB" id="A0AAP0ML15"/>
<keyword evidence="1" id="KW-1133">Transmembrane helix</keyword>
<evidence type="ECO:0000313" key="3">
    <source>
        <dbReference type="Proteomes" id="UP001428341"/>
    </source>
</evidence>
<proteinExistence type="predicted"/>
<dbReference type="PANTHER" id="PTHR31446:SF40">
    <property type="entry name" value="ACID PHOSPHATASE_VANADIUM-DEPENDENT HALOPEROXIDASE-RELATED PROTEIN"/>
    <property type="match status" value="1"/>
</dbReference>
<dbReference type="PANTHER" id="PTHR31446">
    <property type="entry name" value="ACID PHOSPHATASE/VANADIUM-DEPENDENT HALOPEROXIDASE-RELATED PROTEIN"/>
    <property type="match status" value="1"/>
</dbReference>
<comment type="caution">
    <text evidence="2">The sequence shown here is derived from an EMBL/GenBank/DDBJ whole genome shotgun (WGS) entry which is preliminary data.</text>
</comment>
<feature type="transmembrane region" description="Helical" evidence="1">
    <location>
        <begin position="12"/>
        <end position="32"/>
    </location>
</feature>
<sequence length="113" mass="12448">MPKAPKTLFKSPPFALMTTVLECALLIALRPLNFLMLRYKEKRWDSKMMLDSGGMPWSHFATVSTVTIVIGLQEGLGSSSFTITVVLACIVCSLLTLFVVSYGHVCSRVCVCE</sequence>
<organism evidence="2 3">
    <name type="scientific">Citrus x changshan-huyou</name>
    <dbReference type="NCBI Taxonomy" id="2935761"/>
    <lineage>
        <taxon>Eukaryota</taxon>
        <taxon>Viridiplantae</taxon>
        <taxon>Streptophyta</taxon>
        <taxon>Embryophyta</taxon>
        <taxon>Tracheophyta</taxon>
        <taxon>Spermatophyta</taxon>
        <taxon>Magnoliopsida</taxon>
        <taxon>eudicotyledons</taxon>
        <taxon>Gunneridae</taxon>
        <taxon>Pentapetalae</taxon>
        <taxon>rosids</taxon>
        <taxon>malvids</taxon>
        <taxon>Sapindales</taxon>
        <taxon>Rutaceae</taxon>
        <taxon>Aurantioideae</taxon>
        <taxon>Citrus</taxon>
    </lineage>
</organism>
<keyword evidence="3" id="KW-1185">Reference proteome</keyword>